<dbReference type="Pfam" id="PF02581">
    <property type="entry name" value="TMP-TENI"/>
    <property type="match status" value="1"/>
</dbReference>
<dbReference type="GO" id="GO:0004789">
    <property type="term" value="F:thiamine-phosphate diphosphorylase activity"/>
    <property type="evidence" value="ECO:0007669"/>
    <property type="project" value="TreeGrafter"/>
</dbReference>
<accession>A0A419XB56</accession>
<dbReference type="Gene3D" id="3.20.20.70">
    <property type="entry name" value="Aldolase class I"/>
    <property type="match status" value="1"/>
</dbReference>
<organism evidence="4 5">
    <name type="scientific">Marinifilum flexuosum</name>
    <dbReference type="NCBI Taxonomy" id="1117708"/>
    <lineage>
        <taxon>Bacteria</taxon>
        <taxon>Pseudomonadati</taxon>
        <taxon>Bacteroidota</taxon>
        <taxon>Bacteroidia</taxon>
        <taxon>Marinilabiliales</taxon>
        <taxon>Marinifilaceae</taxon>
    </lineage>
</organism>
<dbReference type="EMBL" id="RAPQ01000008">
    <property type="protein sequence ID" value="RKE04810.1"/>
    <property type="molecule type" value="Genomic_DNA"/>
</dbReference>
<comment type="caution">
    <text evidence="4">The sequence shown here is derived from an EMBL/GenBank/DDBJ whole genome shotgun (WGS) entry which is preliminary data.</text>
</comment>
<evidence type="ECO:0000313" key="5">
    <source>
        <dbReference type="Proteomes" id="UP000284531"/>
    </source>
</evidence>
<sequence>MELILISHPDFFKGETVIVSSLLDRYNFTFHLRKPKASEQELIDYLDEIPEALHAKIVLHNEIEVFSNFKLKGIHFSGAKREHAKQLATGIRKGTSCHSIREIKSLGKVFDYVYLSPIFESISKPGYQGNLNMEEIKMFLKESRPIQIYALGGIETSNVSTIKELQFDGLVVLGAVWTRDPFKNQDLISSNFREIHSTIHNLYEKSNS</sequence>
<keyword evidence="2" id="KW-0784">Thiamine biosynthesis</keyword>
<evidence type="ECO:0000259" key="3">
    <source>
        <dbReference type="Pfam" id="PF02581"/>
    </source>
</evidence>
<evidence type="ECO:0000256" key="2">
    <source>
        <dbReference type="ARBA" id="ARBA00022977"/>
    </source>
</evidence>
<dbReference type="SUPFAM" id="SSF51391">
    <property type="entry name" value="Thiamin phosphate synthase"/>
    <property type="match status" value="1"/>
</dbReference>
<evidence type="ECO:0000256" key="1">
    <source>
        <dbReference type="ARBA" id="ARBA00004948"/>
    </source>
</evidence>
<name>A0A419XB56_9BACT</name>
<gene>
    <name evidence="4" type="ORF">BXY64_1838</name>
</gene>
<feature type="domain" description="Thiamine phosphate synthase/TenI" evidence="3">
    <location>
        <begin position="19"/>
        <end position="175"/>
    </location>
</feature>
<dbReference type="InterPro" id="IPR022998">
    <property type="entry name" value="ThiamineP_synth_TenI"/>
</dbReference>
<protein>
    <submittedName>
        <fullName evidence="4">Thiamine-phosphate pyrophosphorylase</fullName>
    </submittedName>
</protein>
<reference evidence="4 5" key="1">
    <citation type="submission" date="2018-09" db="EMBL/GenBank/DDBJ databases">
        <title>Genomic Encyclopedia of Archaeal and Bacterial Type Strains, Phase II (KMG-II): from individual species to whole genera.</title>
        <authorList>
            <person name="Goeker M."/>
        </authorList>
    </citation>
    <scope>NUCLEOTIDE SEQUENCE [LARGE SCALE GENOMIC DNA]</scope>
    <source>
        <strain evidence="4 5">DSM 21950</strain>
    </source>
</reference>
<keyword evidence="5" id="KW-1185">Reference proteome</keyword>
<dbReference type="CDD" id="cd00564">
    <property type="entry name" value="TMP_TenI"/>
    <property type="match status" value="1"/>
</dbReference>
<dbReference type="PANTHER" id="PTHR20857:SF15">
    <property type="entry name" value="THIAMINE-PHOSPHATE SYNTHASE"/>
    <property type="match status" value="1"/>
</dbReference>
<dbReference type="InterPro" id="IPR013785">
    <property type="entry name" value="Aldolase_TIM"/>
</dbReference>
<comment type="pathway">
    <text evidence="1">Cofactor biosynthesis; thiamine diphosphate biosynthesis.</text>
</comment>
<proteinExistence type="predicted"/>
<dbReference type="AlphaFoldDB" id="A0A419XB56"/>
<dbReference type="InterPro" id="IPR036206">
    <property type="entry name" value="ThiamineP_synth_sf"/>
</dbReference>
<dbReference type="Proteomes" id="UP000284531">
    <property type="component" value="Unassembled WGS sequence"/>
</dbReference>
<dbReference type="PANTHER" id="PTHR20857">
    <property type="entry name" value="THIAMINE-PHOSPHATE PYROPHOSPHORYLASE"/>
    <property type="match status" value="1"/>
</dbReference>
<dbReference type="GO" id="GO:0005737">
    <property type="term" value="C:cytoplasm"/>
    <property type="evidence" value="ECO:0007669"/>
    <property type="project" value="TreeGrafter"/>
</dbReference>
<evidence type="ECO:0000313" key="4">
    <source>
        <dbReference type="EMBL" id="RKE04810.1"/>
    </source>
</evidence>
<dbReference type="GO" id="GO:0009228">
    <property type="term" value="P:thiamine biosynthetic process"/>
    <property type="evidence" value="ECO:0007669"/>
    <property type="project" value="UniProtKB-KW"/>
</dbReference>